<evidence type="ECO:0000313" key="5">
    <source>
        <dbReference type="EMBL" id="XAF71388.1"/>
    </source>
</evidence>
<keyword evidence="1" id="KW-0805">Transcription regulation</keyword>
<dbReference type="Gene3D" id="1.10.10.10">
    <property type="entry name" value="Winged helix-like DNA-binding domain superfamily/Winged helix DNA-binding domain"/>
    <property type="match status" value="1"/>
</dbReference>
<evidence type="ECO:0000259" key="4">
    <source>
        <dbReference type="PROSITE" id="PS50995"/>
    </source>
</evidence>
<proteinExistence type="predicted"/>
<keyword evidence="2" id="KW-0238">DNA-binding</keyword>
<dbReference type="PROSITE" id="PS50995">
    <property type="entry name" value="HTH_MARR_2"/>
    <property type="match status" value="1"/>
</dbReference>
<evidence type="ECO:0000256" key="1">
    <source>
        <dbReference type="ARBA" id="ARBA00023015"/>
    </source>
</evidence>
<dbReference type="InterPro" id="IPR052067">
    <property type="entry name" value="Metal_resp_HTH_trans_reg"/>
</dbReference>
<keyword evidence="6" id="KW-1185">Reference proteome</keyword>
<evidence type="ECO:0000313" key="6">
    <source>
        <dbReference type="Proteomes" id="UP001436297"/>
    </source>
</evidence>
<dbReference type="InterPro" id="IPR036390">
    <property type="entry name" value="WH_DNA-bd_sf"/>
</dbReference>
<gene>
    <name evidence="5" type="ORF">QQM35_04650</name>
</gene>
<sequence length="156" mass="18434">MDKEEQLLNEIRQVYNKIVLLNKPIMEQELAGYTSGEVHCIQEIGRHAKPNVSDLSYNMFMTRGAISKLTKKLIDKDAIQRYQDEHNKKEVYFKLTDKGTAIFDKHESLHQQFRERDAEVFDQVTDEQYEVMLSFFEKYNQHLTEEIEGKGTQKNN</sequence>
<dbReference type="PANTHER" id="PTHR35790:SF4">
    <property type="entry name" value="HTH-TYPE TRANSCRIPTIONAL REGULATOR PCHR"/>
    <property type="match status" value="1"/>
</dbReference>
<feature type="domain" description="HTH marR-type" evidence="4">
    <location>
        <begin position="4"/>
        <end position="141"/>
    </location>
</feature>
<name>A0ABZ3EG03_9STAP</name>
<dbReference type="Pfam" id="PF01047">
    <property type="entry name" value="MarR"/>
    <property type="match status" value="1"/>
</dbReference>
<dbReference type="InterPro" id="IPR023187">
    <property type="entry name" value="Tscrpt_reg_MarR-type_CS"/>
</dbReference>
<dbReference type="EMBL" id="CP128355">
    <property type="protein sequence ID" value="XAF71388.1"/>
    <property type="molecule type" value="Genomic_DNA"/>
</dbReference>
<dbReference type="SMART" id="SM00347">
    <property type="entry name" value="HTH_MARR"/>
    <property type="match status" value="1"/>
</dbReference>
<evidence type="ECO:0000256" key="2">
    <source>
        <dbReference type="ARBA" id="ARBA00023125"/>
    </source>
</evidence>
<accession>A0ABZ3EG03</accession>
<protein>
    <submittedName>
        <fullName evidence="5">MarR family transcriptional regulator</fullName>
    </submittedName>
</protein>
<dbReference type="PANTHER" id="PTHR35790">
    <property type="entry name" value="HTH-TYPE TRANSCRIPTIONAL REGULATOR PCHR"/>
    <property type="match status" value="1"/>
</dbReference>
<dbReference type="SUPFAM" id="SSF46785">
    <property type="entry name" value="Winged helix' DNA-binding domain"/>
    <property type="match status" value="1"/>
</dbReference>
<organism evidence="5 6">
    <name type="scientific">Staphylococcus hsinchuensis</name>
    <dbReference type="NCBI Taxonomy" id="3051183"/>
    <lineage>
        <taxon>Bacteria</taxon>
        <taxon>Bacillati</taxon>
        <taxon>Bacillota</taxon>
        <taxon>Bacilli</taxon>
        <taxon>Bacillales</taxon>
        <taxon>Staphylococcaceae</taxon>
        <taxon>Staphylococcus</taxon>
    </lineage>
</organism>
<reference evidence="5 6" key="1">
    <citation type="journal article" date="2024" name="Pathogens">
        <title>Staphylococcus hsinchuensis sp. nov., Isolated from Soymilk.</title>
        <authorList>
            <person name="Wang Y.T."/>
            <person name="Lin Y.C."/>
            <person name="Hsieh Y.H."/>
            <person name="Lin Y.T."/>
            <person name="Hamada M."/>
            <person name="Chen C.C."/>
            <person name="Liou J.S."/>
            <person name="Lee A.Y."/>
            <person name="Zhang W.L."/>
            <person name="Chen Y.T."/>
            <person name="Huang C.H."/>
        </authorList>
    </citation>
    <scope>NUCLEOTIDE SEQUENCE [LARGE SCALE GENOMIC DNA]</scope>
    <source>
        <strain evidence="5 6">H164</strain>
    </source>
</reference>
<dbReference type="Proteomes" id="UP001436297">
    <property type="component" value="Chromosome"/>
</dbReference>
<keyword evidence="3" id="KW-0804">Transcription</keyword>
<dbReference type="PROSITE" id="PS01117">
    <property type="entry name" value="HTH_MARR_1"/>
    <property type="match status" value="1"/>
</dbReference>
<dbReference type="RefSeq" id="WP_251943384.1">
    <property type="nucleotide sequence ID" value="NZ_CP128355.1"/>
</dbReference>
<dbReference type="InterPro" id="IPR036388">
    <property type="entry name" value="WH-like_DNA-bd_sf"/>
</dbReference>
<dbReference type="InterPro" id="IPR000835">
    <property type="entry name" value="HTH_MarR-typ"/>
</dbReference>
<evidence type="ECO:0000256" key="3">
    <source>
        <dbReference type="ARBA" id="ARBA00023163"/>
    </source>
</evidence>